<dbReference type="PANTHER" id="PTHR40841">
    <property type="entry name" value="SIDEROPHORE TRIACETYLFUSARININE C ESTERASE"/>
    <property type="match status" value="1"/>
</dbReference>
<evidence type="ECO:0000313" key="5">
    <source>
        <dbReference type="Proteomes" id="UP000275385"/>
    </source>
</evidence>
<keyword evidence="5" id="KW-1185">Reference proteome</keyword>
<dbReference type="GO" id="GO:0016788">
    <property type="term" value="F:hydrolase activity, acting on ester bonds"/>
    <property type="evidence" value="ECO:0007669"/>
    <property type="project" value="TreeGrafter"/>
</dbReference>
<dbReference type="InterPro" id="IPR000801">
    <property type="entry name" value="Esterase-like"/>
</dbReference>
<dbReference type="Proteomes" id="UP000275385">
    <property type="component" value="Unassembled WGS sequence"/>
</dbReference>
<dbReference type="InterPro" id="IPR052558">
    <property type="entry name" value="Siderophore_Hydrolase_D"/>
</dbReference>
<feature type="region of interest" description="Disordered" evidence="3">
    <location>
        <begin position="108"/>
        <end position="133"/>
    </location>
</feature>
<feature type="region of interest" description="Disordered" evidence="3">
    <location>
        <begin position="241"/>
        <end position="262"/>
    </location>
</feature>
<comment type="caution">
    <text evidence="4">The sequence shown here is derived from an EMBL/GenBank/DDBJ whole genome shotgun (WGS) entry which is preliminary data.</text>
</comment>
<accession>A0A420XVQ8</accession>
<evidence type="ECO:0000313" key="4">
    <source>
        <dbReference type="EMBL" id="RKU39753.1"/>
    </source>
</evidence>
<evidence type="ECO:0000256" key="2">
    <source>
        <dbReference type="ARBA" id="ARBA00022801"/>
    </source>
</evidence>
<organism evidence="4 5">
    <name type="scientific">Coniochaeta pulveracea</name>
    <dbReference type="NCBI Taxonomy" id="177199"/>
    <lineage>
        <taxon>Eukaryota</taxon>
        <taxon>Fungi</taxon>
        <taxon>Dikarya</taxon>
        <taxon>Ascomycota</taxon>
        <taxon>Pezizomycotina</taxon>
        <taxon>Sordariomycetes</taxon>
        <taxon>Sordariomycetidae</taxon>
        <taxon>Coniochaetales</taxon>
        <taxon>Coniochaetaceae</taxon>
        <taxon>Coniochaeta</taxon>
    </lineage>
</organism>
<sequence length="309" mass="34110">MEAKNSDSLEPAQVPNTCQRLVTTPRGPYLVLVSWPLDWGSDGTPNHPDVGDVPLICIVDGNAYFFTATDVVRRMQFSFGKKAIILGVGYPITDAVFAPHRRAADLTPSATTEYPGNFTTRAGQPQSRTTHGEASDFHNILETCILPLVESELLPAVPLRRLPKALFGHSFGGLFTLYSLFTKPGLFDTYIAASPSIWWNDCSIVKEQGKQFLDAPAKPGSGSKPSLYLMYGSNEQAVARKPYESDEEYERRQRNASQRRMKSNALELADRIGTSDKLADVWLQEFEAEDHGSAAICALQRGLIRLLGE</sequence>
<protein>
    <submittedName>
        <fullName evidence="4">Uncharacterized protein</fullName>
    </submittedName>
</protein>
<dbReference type="OrthoDB" id="446683at2759"/>
<dbReference type="EMBL" id="QVQW01000154">
    <property type="protein sequence ID" value="RKU39753.1"/>
    <property type="molecule type" value="Genomic_DNA"/>
</dbReference>
<keyword evidence="2" id="KW-0378">Hydrolase</keyword>
<evidence type="ECO:0000256" key="3">
    <source>
        <dbReference type="SAM" id="MobiDB-lite"/>
    </source>
</evidence>
<dbReference type="Pfam" id="PF00756">
    <property type="entry name" value="Esterase"/>
    <property type="match status" value="1"/>
</dbReference>
<comment type="similarity">
    <text evidence="1">Belongs to the esterase D family.</text>
</comment>
<gene>
    <name evidence="4" type="ORF">DL546_000612</name>
</gene>
<dbReference type="AlphaFoldDB" id="A0A420XVQ8"/>
<feature type="compositionally biased region" description="Basic and acidic residues" evidence="3">
    <location>
        <begin position="241"/>
        <end position="253"/>
    </location>
</feature>
<feature type="compositionally biased region" description="Polar residues" evidence="3">
    <location>
        <begin position="108"/>
        <end position="129"/>
    </location>
</feature>
<proteinExistence type="inferred from homology"/>
<dbReference type="SUPFAM" id="SSF53474">
    <property type="entry name" value="alpha/beta-Hydrolases"/>
    <property type="match status" value="1"/>
</dbReference>
<dbReference type="InterPro" id="IPR029058">
    <property type="entry name" value="AB_hydrolase_fold"/>
</dbReference>
<reference evidence="4 5" key="1">
    <citation type="submission" date="2018-08" db="EMBL/GenBank/DDBJ databases">
        <title>Draft genome of the lignicolous fungus Coniochaeta pulveracea.</title>
        <authorList>
            <person name="Borstlap C.J."/>
            <person name="De Witt R.N."/>
            <person name="Botha A."/>
            <person name="Volschenk H."/>
        </authorList>
    </citation>
    <scope>NUCLEOTIDE SEQUENCE [LARGE SCALE GENOMIC DNA]</scope>
    <source>
        <strain evidence="4 5">CAB683</strain>
    </source>
</reference>
<evidence type="ECO:0000256" key="1">
    <source>
        <dbReference type="ARBA" id="ARBA00005622"/>
    </source>
</evidence>
<dbReference type="Gene3D" id="3.40.50.1820">
    <property type="entry name" value="alpha/beta hydrolase"/>
    <property type="match status" value="1"/>
</dbReference>
<dbReference type="PANTHER" id="PTHR40841:SF2">
    <property type="entry name" value="SIDEROPHORE-DEGRADING ESTERASE (EUROFUNG)"/>
    <property type="match status" value="1"/>
</dbReference>
<name>A0A420XVQ8_9PEZI</name>